<organism evidence="3 4">
    <name type="scientific">Frankliniella occidentalis</name>
    <name type="common">Western flower thrips</name>
    <name type="synonym">Euthrips occidentalis</name>
    <dbReference type="NCBI Taxonomy" id="133901"/>
    <lineage>
        <taxon>Eukaryota</taxon>
        <taxon>Metazoa</taxon>
        <taxon>Ecdysozoa</taxon>
        <taxon>Arthropoda</taxon>
        <taxon>Hexapoda</taxon>
        <taxon>Insecta</taxon>
        <taxon>Pterygota</taxon>
        <taxon>Neoptera</taxon>
        <taxon>Paraneoptera</taxon>
        <taxon>Thysanoptera</taxon>
        <taxon>Terebrantia</taxon>
        <taxon>Thripoidea</taxon>
        <taxon>Thripidae</taxon>
        <taxon>Frankliniella</taxon>
    </lineage>
</organism>
<evidence type="ECO:0000256" key="1">
    <source>
        <dbReference type="ARBA" id="ARBA00008948"/>
    </source>
</evidence>
<evidence type="ECO:0000256" key="2">
    <source>
        <dbReference type="SAM" id="MobiDB-lite"/>
    </source>
</evidence>
<feature type="region of interest" description="Disordered" evidence="2">
    <location>
        <begin position="1"/>
        <end position="26"/>
    </location>
</feature>
<dbReference type="PANTHER" id="PTHR13282">
    <property type="entry name" value="PROTEIN FAM32A"/>
    <property type="match status" value="1"/>
</dbReference>
<dbReference type="KEGG" id="foc:113203522"/>
<dbReference type="OrthoDB" id="205403at2759"/>
<keyword evidence="3" id="KW-1185">Reference proteome</keyword>
<sequence length="106" mass="12577">MEYKVANSKPLKLKTEGVKKKKKHKEEKKLLEKVTKATEVPQETQKPPQIQRTKAELAFLKQQEKMQKERIAQKASKTHKQRVEEFNRHLDSLTEHFDIPKVSWTK</sequence>
<evidence type="ECO:0000313" key="4">
    <source>
        <dbReference type="RefSeq" id="XP_026274053.1"/>
    </source>
</evidence>
<dbReference type="RefSeq" id="XP_026274053.1">
    <property type="nucleotide sequence ID" value="XM_026418268.2"/>
</dbReference>
<dbReference type="GeneID" id="113203522"/>
<dbReference type="InterPro" id="IPR013865">
    <property type="entry name" value="FAM32A"/>
</dbReference>
<accession>A0A6J1S0B7</accession>
<dbReference type="GO" id="GO:0005730">
    <property type="term" value="C:nucleolus"/>
    <property type="evidence" value="ECO:0007669"/>
    <property type="project" value="TreeGrafter"/>
</dbReference>
<comment type="similarity">
    <text evidence="1">Belongs to the FAM32 family.</text>
</comment>
<dbReference type="AlphaFoldDB" id="A0A6J1S0B7"/>
<proteinExistence type="inferred from homology"/>
<gene>
    <name evidence="4" type="primary">LOC113203522</name>
</gene>
<evidence type="ECO:0000313" key="3">
    <source>
        <dbReference type="Proteomes" id="UP000504606"/>
    </source>
</evidence>
<protein>
    <submittedName>
        <fullName evidence="4">Protein FAM32A</fullName>
    </submittedName>
</protein>
<name>A0A6J1S0B7_FRAOC</name>
<reference evidence="4" key="1">
    <citation type="submission" date="2025-08" db="UniProtKB">
        <authorList>
            <consortium name="RefSeq"/>
        </authorList>
    </citation>
    <scope>IDENTIFICATION</scope>
    <source>
        <tissue evidence="4">Whole organism</tissue>
    </source>
</reference>
<dbReference type="PANTHER" id="PTHR13282:SF6">
    <property type="entry name" value="PROTEIN FAM32A"/>
    <property type="match status" value="1"/>
</dbReference>
<dbReference type="Proteomes" id="UP000504606">
    <property type="component" value="Unplaced"/>
</dbReference>